<feature type="region of interest" description="Disordered" evidence="1">
    <location>
        <begin position="1"/>
        <end position="73"/>
    </location>
</feature>
<dbReference type="Proteomes" id="UP000283210">
    <property type="component" value="Chromosome 7"/>
</dbReference>
<dbReference type="EMBL" id="CM012443">
    <property type="protein sequence ID" value="RVE71205.1"/>
    <property type="molecule type" value="Genomic_DNA"/>
</dbReference>
<proteinExistence type="predicted"/>
<evidence type="ECO:0000313" key="2">
    <source>
        <dbReference type="EMBL" id="RVE71205.1"/>
    </source>
</evidence>
<sequence length="73" mass="7868">MTSTQPLPSRRRPPEEDEEEEGFQSGTKPSDASVKSADAEPERLAATRQVGGASGASSVKPNRDTVNTERLNR</sequence>
<reference evidence="2 3" key="2">
    <citation type="submission" date="2019-01" db="EMBL/GenBank/DDBJ databases">
        <title>A chromosome length genome reference of the Java medaka (oryzias javanicus).</title>
        <authorList>
            <person name="Herpin A."/>
            <person name="Takehana Y."/>
            <person name="Naruse K."/>
            <person name="Ansai S."/>
            <person name="Kawaguchi M."/>
        </authorList>
    </citation>
    <scope>NUCLEOTIDE SEQUENCE [LARGE SCALE GENOMIC DNA]</scope>
    <source>
        <strain evidence="2">RS831</strain>
        <tissue evidence="2">Whole body</tissue>
    </source>
</reference>
<gene>
    <name evidence="2" type="ORF">OJAV_G00072280</name>
</gene>
<protein>
    <submittedName>
        <fullName evidence="2">Uncharacterized protein</fullName>
    </submittedName>
</protein>
<organism evidence="2 3">
    <name type="scientific">Oryzias javanicus</name>
    <name type="common">Javanese ricefish</name>
    <name type="synonym">Aplocheilus javanicus</name>
    <dbReference type="NCBI Taxonomy" id="123683"/>
    <lineage>
        <taxon>Eukaryota</taxon>
        <taxon>Metazoa</taxon>
        <taxon>Chordata</taxon>
        <taxon>Craniata</taxon>
        <taxon>Vertebrata</taxon>
        <taxon>Euteleostomi</taxon>
        <taxon>Actinopterygii</taxon>
        <taxon>Neopterygii</taxon>
        <taxon>Teleostei</taxon>
        <taxon>Neoteleostei</taxon>
        <taxon>Acanthomorphata</taxon>
        <taxon>Ovalentaria</taxon>
        <taxon>Atherinomorphae</taxon>
        <taxon>Beloniformes</taxon>
        <taxon>Adrianichthyidae</taxon>
        <taxon>Oryziinae</taxon>
        <taxon>Oryzias</taxon>
    </lineage>
</organism>
<keyword evidence="3" id="KW-1185">Reference proteome</keyword>
<reference evidence="2 3" key="1">
    <citation type="submission" date="2018-11" db="EMBL/GenBank/DDBJ databases">
        <authorList>
            <person name="Lopez-Roques C."/>
            <person name="Donnadieu C."/>
            <person name="Bouchez O."/>
            <person name="Klopp C."/>
            <person name="Cabau C."/>
            <person name="Zahm M."/>
        </authorList>
    </citation>
    <scope>NUCLEOTIDE SEQUENCE [LARGE SCALE GENOMIC DNA]</scope>
    <source>
        <strain evidence="2">RS831</strain>
        <tissue evidence="2">Whole body</tissue>
    </source>
</reference>
<evidence type="ECO:0000256" key="1">
    <source>
        <dbReference type="SAM" id="MobiDB-lite"/>
    </source>
</evidence>
<feature type="compositionally biased region" description="Basic and acidic residues" evidence="1">
    <location>
        <begin position="61"/>
        <end position="73"/>
    </location>
</feature>
<evidence type="ECO:0000313" key="3">
    <source>
        <dbReference type="Proteomes" id="UP000283210"/>
    </source>
</evidence>
<dbReference type="AlphaFoldDB" id="A0A3S2N179"/>
<accession>A0A3S2N179</accession>
<name>A0A3S2N179_ORYJA</name>